<gene>
    <name evidence="1" type="ORF">NCTC10124_00913</name>
</gene>
<dbReference type="AlphaFoldDB" id="A0A2H4CD17"/>
<proteinExistence type="predicted"/>
<name>A0A2H4CD17_MYCSY</name>
<accession>A0A2H4CD17</accession>
<sequence>MFNFFKKKKKTPPPKLESKDFGLYRVLFIKEVERVIQKLIRAQKINFFFKASIQQSIDYFVDLKVRLENNAVLNEDLEREKNIFRSHQRTISLKAYFIQIFVGLLVFSAMIAVSAILLGGAESIFRK</sequence>
<evidence type="ECO:0000313" key="1">
    <source>
        <dbReference type="EMBL" id="SYV93184.1"/>
    </source>
</evidence>
<evidence type="ECO:0000313" key="2">
    <source>
        <dbReference type="Proteomes" id="UP000259328"/>
    </source>
</evidence>
<reference evidence="2" key="1">
    <citation type="submission" date="2018-06" db="EMBL/GenBank/DDBJ databases">
        <authorList>
            <consortium name="Pathogen Informatics"/>
        </authorList>
    </citation>
    <scope>NUCLEOTIDE SEQUENCE [LARGE SCALE GENOMIC DNA]</scope>
    <source>
        <strain evidence="2">NCTC10124</strain>
    </source>
</reference>
<dbReference type="EMBL" id="LS991953">
    <property type="protein sequence ID" value="SYV93184.1"/>
    <property type="molecule type" value="Genomic_DNA"/>
</dbReference>
<dbReference type="RefSeq" id="WP_020003269.1">
    <property type="nucleotide sequence ID" value="NZ_CP012624.1"/>
</dbReference>
<dbReference type="Proteomes" id="UP000259328">
    <property type="component" value="Chromosome"/>
</dbReference>
<dbReference type="GeneID" id="93530213"/>
<protein>
    <submittedName>
        <fullName evidence="1">Uncharacterized protein</fullName>
    </submittedName>
</protein>
<organism evidence="1 2">
    <name type="scientific">Mycoplasmopsis synoviae</name>
    <name type="common">Mycoplasma synoviae</name>
    <dbReference type="NCBI Taxonomy" id="2109"/>
    <lineage>
        <taxon>Bacteria</taxon>
        <taxon>Bacillati</taxon>
        <taxon>Mycoplasmatota</taxon>
        <taxon>Mycoplasmoidales</taxon>
        <taxon>Metamycoplasmataceae</taxon>
        <taxon>Mycoplasmopsis</taxon>
    </lineage>
</organism>